<dbReference type="RefSeq" id="WP_345340434.1">
    <property type="nucleotide sequence ID" value="NZ_BAABLI010000015.1"/>
</dbReference>
<evidence type="ECO:0000259" key="5">
    <source>
        <dbReference type="Pfam" id="PF12945"/>
    </source>
</evidence>
<comment type="caution">
    <text evidence="6">The sequence shown here is derived from an EMBL/GenBank/DDBJ whole genome shotgun (WGS) entry which is preliminary data.</text>
</comment>
<protein>
    <submittedName>
        <fullName evidence="6">PilZ domain-containing protein</fullName>
    </submittedName>
</protein>
<organism evidence="6 7">
    <name type="scientific">Corallincola platygyrae</name>
    <dbReference type="NCBI Taxonomy" id="1193278"/>
    <lineage>
        <taxon>Bacteria</taxon>
        <taxon>Pseudomonadati</taxon>
        <taxon>Pseudomonadota</taxon>
        <taxon>Gammaproteobacteria</taxon>
        <taxon>Alteromonadales</taxon>
        <taxon>Psychromonadaceae</taxon>
        <taxon>Corallincola</taxon>
    </lineage>
</organism>
<evidence type="ECO:0000313" key="7">
    <source>
        <dbReference type="Proteomes" id="UP001597380"/>
    </source>
</evidence>
<keyword evidence="3" id="KW-0975">Bacterial flagellum</keyword>
<proteinExistence type="predicted"/>
<feature type="domain" description="PilZ" evidence="4">
    <location>
        <begin position="120"/>
        <end position="221"/>
    </location>
</feature>
<dbReference type="Proteomes" id="UP001597380">
    <property type="component" value="Unassembled WGS sequence"/>
</dbReference>
<keyword evidence="1" id="KW-0973">c-di-GMP</keyword>
<sequence length="245" mass="27435">MSNKQADSITERAEIVQTLSQMRPGNVLDFQLAVGVKPRFKCKLVGYEEGRYMALSIPAQSRVDHDELLVHGYGCIVRTIIEGEAGQCIAFKSLIQTNLRQPHPVLFIDYPKQIQLYSLRNQTRIATHVPATMIGEQKDESTGQTEQTVFHGTIVDLSVGGCRLKLPWPLGQPRLRIKDVLLKVVFPSQPDEPLLLDGEIKSENRHDGRHITVGIQFDEVPALVELFDKIGIDKADVDYPPVDLS</sequence>
<keyword evidence="7" id="KW-1185">Reference proteome</keyword>
<evidence type="ECO:0000313" key="6">
    <source>
        <dbReference type="EMBL" id="MFD2097272.1"/>
    </source>
</evidence>
<evidence type="ECO:0000256" key="1">
    <source>
        <dbReference type="ARBA" id="ARBA00022636"/>
    </source>
</evidence>
<evidence type="ECO:0000256" key="2">
    <source>
        <dbReference type="ARBA" id="ARBA00022741"/>
    </source>
</evidence>
<keyword evidence="2" id="KW-0547">Nucleotide-binding</keyword>
<dbReference type="InterPro" id="IPR009926">
    <property type="entry name" value="T3SS_YcgR_PilZN"/>
</dbReference>
<accession>A0ABW4XPQ4</accession>
<dbReference type="Gene3D" id="2.40.10.220">
    <property type="entry name" value="predicted glycosyltransferase like domains"/>
    <property type="match status" value="1"/>
</dbReference>
<reference evidence="7" key="1">
    <citation type="journal article" date="2019" name="Int. J. Syst. Evol. Microbiol.">
        <title>The Global Catalogue of Microorganisms (GCM) 10K type strain sequencing project: providing services to taxonomists for standard genome sequencing and annotation.</title>
        <authorList>
            <consortium name="The Broad Institute Genomics Platform"/>
            <consortium name="The Broad Institute Genome Sequencing Center for Infectious Disease"/>
            <person name="Wu L."/>
            <person name="Ma J."/>
        </authorList>
    </citation>
    <scope>NUCLEOTIDE SEQUENCE [LARGE SCALE GENOMIC DNA]</scope>
    <source>
        <strain evidence="7">CGMCC 1.10992</strain>
    </source>
</reference>
<dbReference type="Pfam" id="PF12945">
    <property type="entry name" value="PilZNR"/>
    <property type="match status" value="1"/>
</dbReference>
<dbReference type="InterPro" id="IPR012349">
    <property type="entry name" value="Split_barrel_FMN-bd"/>
</dbReference>
<gene>
    <name evidence="6" type="ORF">ACFSJ3_14845</name>
</gene>
<feature type="domain" description="Type III secretion system flagellar brake protein YcgR PilZN" evidence="5">
    <location>
        <begin position="24"/>
        <end position="111"/>
    </location>
</feature>
<dbReference type="EMBL" id="JBHUHT010000017">
    <property type="protein sequence ID" value="MFD2097272.1"/>
    <property type="molecule type" value="Genomic_DNA"/>
</dbReference>
<dbReference type="Gene3D" id="2.30.110.10">
    <property type="entry name" value="Electron Transport, Fmn-binding Protein, Chain A"/>
    <property type="match status" value="1"/>
</dbReference>
<evidence type="ECO:0000256" key="3">
    <source>
        <dbReference type="ARBA" id="ARBA00023143"/>
    </source>
</evidence>
<name>A0ABW4XPQ4_9GAMM</name>
<dbReference type="Pfam" id="PF07238">
    <property type="entry name" value="PilZ"/>
    <property type="match status" value="1"/>
</dbReference>
<evidence type="ECO:0000259" key="4">
    <source>
        <dbReference type="Pfam" id="PF07238"/>
    </source>
</evidence>
<dbReference type="InterPro" id="IPR009875">
    <property type="entry name" value="PilZ_domain"/>
</dbReference>
<dbReference type="SUPFAM" id="SSF141371">
    <property type="entry name" value="PilZ domain-like"/>
    <property type="match status" value="2"/>
</dbReference>